<sequence>MGNLVWNQYSRFVSITASVCECHRILLQFKGCFLPLSDAVWASFFGFFYRKFFWDFVGGTLRDPGGLQYVLLRSSHPLSYLNPSIDQQRVLPFS</sequence>
<dbReference type="AlphaFoldDB" id="A0A9P5NPJ0"/>
<gene>
    <name evidence="2" type="ORF">CPB84DRAFT_1773018</name>
</gene>
<dbReference type="EMBL" id="JADNYJ010000026">
    <property type="protein sequence ID" value="KAF8904428.1"/>
    <property type="molecule type" value="Genomic_DNA"/>
</dbReference>
<dbReference type="Proteomes" id="UP000724874">
    <property type="component" value="Unassembled WGS sequence"/>
</dbReference>
<protein>
    <recommendedName>
        <fullName evidence="1">DUF7727 domain-containing protein</fullName>
    </recommendedName>
</protein>
<reference evidence="2" key="1">
    <citation type="submission" date="2020-11" db="EMBL/GenBank/DDBJ databases">
        <authorList>
            <consortium name="DOE Joint Genome Institute"/>
            <person name="Ahrendt S."/>
            <person name="Riley R."/>
            <person name="Andreopoulos W."/>
            <person name="LaButti K."/>
            <person name="Pangilinan J."/>
            <person name="Ruiz-duenas F.J."/>
            <person name="Barrasa J.M."/>
            <person name="Sanchez-Garcia M."/>
            <person name="Camarero S."/>
            <person name="Miyauchi S."/>
            <person name="Serrano A."/>
            <person name="Linde D."/>
            <person name="Babiker R."/>
            <person name="Drula E."/>
            <person name="Ayuso-Fernandez I."/>
            <person name="Pacheco R."/>
            <person name="Padilla G."/>
            <person name="Ferreira P."/>
            <person name="Barriuso J."/>
            <person name="Kellner H."/>
            <person name="Castanera R."/>
            <person name="Alfaro M."/>
            <person name="Ramirez L."/>
            <person name="Pisabarro A.G."/>
            <person name="Kuo A."/>
            <person name="Tritt A."/>
            <person name="Lipzen A."/>
            <person name="He G."/>
            <person name="Yan M."/>
            <person name="Ng V."/>
            <person name="Cullen D."/>
            <person name="Martin F."/>
            <person name="Rosso M.-N."/>
            <person name="Henrissat B."/>
            <person name="Hibbett D."/>
            <person name="Martinez A.T."/>
            <person name="Grigoriev I.V."/>
        </authorList>
    </citation>
    <scope>NUCLEOTIDE SEQUENCE</scope>
    <source>
        <strain evidence="2">AH 44721</strain>
    </source>
</reference>
<dbReference type="InterPro" id="IPR056144">
    <property type="entry name" value="DUF7727"/>
</dbReference>
<accession>A0A9P5NPJ0</accession>
<feature type="domain" description="DUF7727" evidence="1">
    <location>
        <begin position="39"/>
        <end position="68"/>
    </location>
</feature>
<evidence type="ECO:0000313" key="2">
    <source>
        <dbReference type="EMBL" id="KAF8904428.1"/>
    </source>
</evidence>
<comment type="caution">
    <text evidence="2">The sequence shown here is derived from an EMBL/GenBank/DDBJ whole genome shotgun (WGS) entry which is preliminary data.</text>
</comment>
<dbReference type="OrthoDB" id="2110422at2759"/>
<name>A0A9P5NPJ0_GYMJU</name>
<dbReference type="Pfam" id="PF24853">
    <property type="entry name" value="DUF7727"/>
    <property type="match status" value="1"/>
</dbReference>
<organism evidence="2 3">
    <name type="scientific">Gymnopilus junonius</name>
    <name type="common">Spectacular rustgill mushroom</name>
    <name type="synonym">Gymnopilus spectabilis subsp. junonius</name>
    <dbReference type="NCBI Taxonomy" id="109634"/>
    <lineage>
        <taxon>Eukaryota</taxon>
        <taxon>Fungi</taxon>
        <taxon>Dikarya</taxon>
        <taxon>Basidiomycota</taxon>
        <taxon>Agaricomycotina</taxon>
        <taxon>Agaricomycetes</taxon>
        <taxon>Agaricomycetidae</taxon>
        <taxon>Agaricales</taxon>
        <taxon>Agaricineae</taxon>
        <taxon>Hymenogastraceae</taxon>
        <taxon>Gymnopilus</taxon>
    </lineage>
</organism>
<evidence type="ECO:0000313" key="3">
    <source>
        <dbReference type="Proteomes" id="UP000724874"/>
    </source>
</evidence>
<evidence type="ECO:0000259" key="1">
    <source>
        <dbReference type="Pfam" id="PF24853"/>
    </source>
</evidence>
<keyword evidence="3" id="KW-1185">Reference proteome</keyword>
<proteinExistence type="predicted"/>